<proteinExistence type="predicted"/>
<evidence type="ECO:0000313" key="1">
    <source>
        <dbReference type="EMBL" id="KIW36074.1"/>
    </source>
</evidence>
<dbReference type="AlphaFoldDB" id="A0A0D2DK42"/>
<reference evidence="1 2" key="1">
    <citation type="submission" date="2015-01" db="EMBL/GenBank/DDBJ databases">
        <title>The Genome Sequence of Exophiala oligosperma CBS72588.</title>
        <authorList>
            <consortium name="The Broad Institute Genomics Platform"/>
            <person name="Cuomo C."/>
            <person name="de Hoog S."/>
            <person name="Gorbushina A."/>
            <person name="Stielow B."/>
            <person name="Teixiera M."/>
            <person name="Abouelleil A."/>
            <person name="Chapman S.B."/>
            <person name="Priest M."/>
            <person name="Young S.K."/>
            <person name="Wortman J."/>
            <person name="Nusbaum C."/>
            <person name="Birren B."/>
        </authorList>
    </citation>
    <scope>NUCLEOTIDE SEQUENCE [LARGE SCALE GENOMIC DNA]</scope>
    <source>
        <strain evidence="1 2">CBS 72588</strain>
    </source>
</reference>
<gene>
    <name evidence="1" type="ORF">PV06_11616</name>
</gene>
<dbReference type="VEuPathDB" id="FungiDB:PV06_11616"/>
<dbReference type="GeneID" id="27363690"/>
<dbReference type="HOGENOM" id="CLU_1315429_0_0_1"/>
<dbReference type="RefSeq" id="XP_016256290.1">
    <property type="nucleotide sequence ID" value="XM_016413324.1"/>
</dbReference>
<name>A0A0D2DK42_9EURO</name>
<keyword evidence="2" id="KW-1185">Reference proteome</keyword>
<organism evidence="1 2">
    <name type="scientific">Exophiala oligosperma</name>
    <dbReference type="NCBI Taxonomy" id="215243"/>
    <lineage>
        <taxon>Eukaryota</taxon>
        <taxon>Fungi</taxon>
        <taxon>Dikarya</taxon>
        <taxon>Ascomycota</taxon>
        <taxon>Pezizomycotina</taxon>
        <taxon>Eurotiomycetes</taxon>
        <taxon>Chaetothyriomycetidae</taxon>
        <taxon>Chaetothyriales</taxon>
        <taxon>Herpotrichiellaceae</taxon>
        <taxon>Exophiala</taxon>
    </lineage>
</organism>
<evidence type="ECO:0000313" key="2">
    <source>
        <dbReference type="Proteomes" id="UP000053342"/>
    </source>
</evidence>
<sequence>MTLQLILGSLLQSIKYSSSQKLQRFIDVIRNDRPAIEVARAFQDNIEALSYGGYLERAEIFSDTEFISGALDIPTHGSYTRYTLSATPSSPAFELRGANSSCDAADPSYGENTTGGTDIAIDGNPFTLALDAVSYPSFPQSVPGPHPVDTSIGSLSRFEPGPGLPWDWVGCTDNDTMFSFPVNAALSSDTLQNCPSSQYMQPMSFDYQT</sequence>
<dbReference type="Proteomes" id="UP000053342">
    <property type="component" value="Unassembled WGS sequence"/>
</dbReference>
<protein>
    <submittedName>
        <fullName evidence="1">Uncharacterized protein</fullName>
    </submittedName>
</protein>
<dbReference type="EMBL" id="KN847376">
    <property type="protein sequence ID" value="KIW36074.1"/>
    <property type="molecule type" value="Genomic_DNA"/>
</dbReference>
<accession>A0A0D2DK42</accession>